<organism evidence="16 17">
    <name type="scientific">Thermanaerothrix solaris</name>
    <dbReference type="NCBI Taxonomy" id="3058434"/>
    <lineage>
        <taxon>Bacteria</taxon>
        <taxon>Bacillati</taxon>
        <taxon>Chloroflexota</taxon>
        <taxon>Anaerolineae</taxon>
        <taxon>Anaerolineales</taxon>
        <taxon>Anaerolineaceae</taxon>
        <taxon>Thermanaerothrix</taxon>
    </lineage>
</organism>
<evidence type="ECO:0000256" key="11">
    <source>
        <dbReference type="ARBA" id="ARBA00023136"/>
    </source>
</evidence>
<feature type="region of interest" description="Disordered" evidence="12">
    <location>
        <begin position="253"/>
        <end position="274"/>
    </location>
</feature>
<evidence type="ECO:0000256" key="2">
    <source>
        <dbReference type="ARBA" id="ARBA00008038"/>
    </source>
</evidence>
<feature type="transmembrane region" description="Helical" evidence="13">
    <location>
        <begin position="182"/>
        <end position="202"/>
    </location>
</feature>
<evidence type="ECO:0000259" key="15">
    <source>
        <dbReference type="Pfam" id="PF20560"/>
    </source>
</evidence>
<evidence type="ECO:0000256" key="8">
    <source>
        <dbReference type="ARBA" id="ARBA00022781"/>
    </source>
</evidence>
<evidence type="ECO:0000313" key="17">
    <source>
        <dbReference type="Proteomes" id="UP001254165"/>
    </source>
</evidence>
<evidence type="ECO:0000313" key="16">
    <source>
        <dbReference type="EMBL" id="MDT8897649.1"/>
    </source>
</evidence>
<gene>
    <name evidence="16" type="ORF">QYE77_05170</name>
</gene>
<feature type="transmembrane region" description="Helical" evidence="13">
    <location>
        <begin position="7"/>
        <end position="25"/>
    </location>
</feature>
<keyword evidence="6 13" id="KW-0812">Transmembrane</keyword>
<dbReference type="InterPro" id="IPR000540">
    <property type="entry name" value="Flag_MotA_CS"/>
</dbReference>
<dbReference type="Pfam" id="PF01618">
    <property type="entry name" value="MotA_ExbB"/>
    <property type="match status" value="1"/>
</dbReference>
<dbReference type="EMBL" id="JAUHMF010000001">
    <property type="protein sequence ID" value="MDT8897649.1"/>
    <property type="molecule type" value="Genomic_DNA"/>
</dbReference>
<evidence type="ECO:0000256" key="12">
    <source>
        <dbReference type="SAM" id="MobiDB-lite"/>
    </source>
</evidence>
<proteinExistence type="inferred from homology"/>
<comment type="subcellular location">
    <subcellularLocation>
        <location evidence="1">Cell membrane</location>
        <topology evidence="1">Multi-pass membrane protein</topology>
    </subcellularLocation>
</comment>
<reference evidence="16 17" key="1">
    <citation type="submission" date="2023-07" db="EMBL/GenBank/DDBJ databases">
        <title>Novel species of Thermanaerothrix with wide hydrolytic capabilities.</title>
        <authorList>
            <person name="Zayulina K.S."/>
            <person name="Podosokorskaya O.A."/>
            <person name="Elcheninov A.G."/>
        </authorList>
    </citation>
    <scope>NUCLEOTIDE SEQUENCE [LARGE SCALE GENOMIC DNA]</scope>
    <source>
        <strain evidence="16 17">4228-RoL</strain>
    </source>
</reference>
<feature type="transmembrane region" description="Helical" evidence="13">
    <location>
        <begin position="146"/>
        <end position="170"/>
    </location>
</feature>
<evidence type="ECO:0000256" key="6">
    <source>
        <dbReference type="ARBA" id="ARBA00022692"/>
    </source>
</evidence>
<dbReference type="RefSeq" id="WP_315624312.1">
    <property type="nucleotide sequence ID" value="NZ_JAUHMF010000001.1"/>
</dbReference>
<keyword evidence="3" id="KW-0813">Transport</keyword>
<keyword evidence="17" id="KW-1185">Reference proteome</keyword>
<dbReference type="InterPro" id="IPR047055">
    <property type="entry name" value="MotA-like"/>
</dbReference>
<evidence type="ECO:0000256" key="5">
    <source>
        <dbReference type="ARBA" id="ARBA00022500"/>
    </source>
</evidence>
<keyword evidence="9 13" id="KW-1133">Transmembrane helix</keyword>
<dbReference type="InterPro" id="IPR002898">
    <property type="entry name" value="MotA_ExbB_proton_chnl"/>
</dbReference>
<comment type="similarity">
    <text evidence="2">Belongs to the MotA family.</text>
</comment>
<dbReference type="Proteomes" id="UP001254165">
    <property type="component" value="Unassembled WGS sequence"/>
</dbReference>
<keyword evidence="11 13" id="KW-0472">Membrane</keyword>
<keyword evidence="7" id="KW-0283">Flagellar rotation</keyword>
<dbReference type="Pfam" id="PF20560">
    <property type="entry name" value="MotA_N"/>
    <property type="match status" value="1"/>
</dbReference>
<feature type="transmembrane region" description="Helical" evidence="13">
    <location>
        <begin position="31"/>
        <end position="50"/>
    </location>
</feature>
<evidence type="ECO:0000256" key="7">
    <source>
        <dbReference type="ARBA" id="ARBA00022779"/>
    </source>
</evidence>
<sequence length="274" mass="29692">MDLATIVGFIAGVVILITVLILDGGSPVELIAHPAPILLIVGGSLAATTISSPLKEVLKLPKLIMLAVTQNRFEPLEVIDLITRMADKARREGLLALEDEAKKIKEPFLQKGIMMVVDGVDPHQVREILESSIHHMENRHRRGAGLFAAAGGFSPTFGIIGTVMGLISVLKQLDDPNQLARSIASAFLATLWGLLMANLIYLPIASKLKSRSEEEVQYRYMIMEGILAIQAGENPRIVREKLMAFLPPKFAVSAEKQPQTAGGSSESKKARAEA</sequence>
<feature type="domain" description="Motility protein A N-terminal" evidence="15">
    <location>
        <begin position="6"/>
        <end position="92"/>
    </location>
</feature>
<accession>A0ABU3NLD1</accession>
<dbReference type="PANTHER" id="PTHR30433">
    <property type="entry name" value="CHEMOTAXIS PROTEIN MOTA"/>
    <property type="match status" value="1"/>
</dbReference>
<keyword evidence="5" id="KW-0145">Chemotaxis</keyword>
<dbReference type="InterPro" id="IPR046786">
    <property type="entry name" value="MotA_N"/>
</dbReference>
<evidence type="ECO:0000256" key="10">
    <source>
        <dbReference type="ARBA" id="ARBA00023065"/>
    </source>
</evidence>
<evidence type="ECO:0000256" key="3">
    <source>
        <dbReference type="ARBA" id="ARBA00022448"/>
    </source>
</evidence>
<evidence type="ECO:0000256" key="4">
    <source>
        <dbReference type="ARBA" id="ARBA00022475"/>
    </source>
</evidence>
<dbReference type="PROSITE" id="PS01307">
    <property type="entry name" value="MOTA"/>
    <property type="match status" value="1"/>
</dbReference>
<protein>
    <submittedName>
        <fullName evidence="16">Motility protein A</fullName>
    </submittedName>
</protein>
<feature type="domain" description="MotA/TolQ/ExbB proton channel" evidence="14">
    <location>
        <begin position="101"/>
        <end position="219"/>
    </location>
</feature>
<keyword evidence="10" id="KW-0406">Ion transport</keyword>
<name>A0ABU3NLD1_9CHLR</name>
<comment type="caution">
    <text evidence="16">The sequence shown here is derived from an EMBL/GenBank/DDBJ whole genome shotgun (WGS) entry which is preliminary data.</text>
</comment>
<feature type="compositionally biased region" description="Polar residues" evidence="12">
    <location>
        <begin position="256"/>
        <end position="265"/>
    </location>
</feature>
<keyword evidence="4" id="KW-1003">Cell membrane</keyword>
<evidence type="ECO:0000256" key="9">
    <source>
        <dbReference type="ARBA" id="ARBA00022989"/>
    </source>
</evidence>
<evidence type="ECO:0000256" key="13">
    <source>
        <dbReference type="SAM" id="Phobius"/>
    </source>
</evidence>
<evidence type="ECO:0000259" key="14">
    <source>
        <dbReference type="Pfam" id="PF01618"/>
    </source>
</evidence>
<keyword evidence="8" id="KW-0375">Hydrogen ion transport</keyword>
<evidence type="ECO:0000256" key="1">
    <source>
        <dbReference type="ARBA" id="ARBA00004651"/>
    </source>
</evidence>